<dbReference type="GO" id="GO:0005737">
    <property type="term" value="C:cytoplasm"/>
    <property type="evidence" value="ECO:0007669"/>
    <property type="project" value="UniProtKB-SubCell"/>
</dbReference>
<accession>A0A0T5X9Z3</accession>
<protein>
    <recommendedName>
        <fullName evidence="3">Formylmethanofuran--tetrahydromethanopterin formyltransferase</fullName>
        <shortName evidence="3">Ftr</shortName>
        <ecNumber evidence="3">2.3.1.101</ecNumber>
    </recommendedName>
    <alternativeName>
        <fullName evidence="3">H4MPT formyltransferase</fullName>
    </alternativeName>
</protein>
<dbReference type="AlphaFoldDB" id="A0A0T5X9Z3"/>
<dbReference type="Proteomes" id="UP000005273">
    <property type="component" value="Unassembled WGS sequence"/>
</dbReference>
<dbReference type="EC" id="2.3.1.101" evidence="3"/>
<dbReference type="InterPro" id="IPR022667">
    <property type="entry name" value="ForMFR_H4MPT_ForTrfase_N"/>
</dbReference>
<dbReference type="GO" id="GO:0006730">
    <property type="term" value="P:one-carbon metabolic process"/>
    <property type="evidence" value="ECO:0007669"/>
    <property type="project" value="UniProtKB-UniRule"/>
</dbReference>
<comment type="subunit">
    <text evidence="3">Homotetramer.</text>
</comment>
<dbReference type="HAMAP" id="MF_00579">
    <property type="entry name" value="FTR"/>
    <property type="match status" value="1"/>
</dbReference>
<comment type="similarity">
    <text evidence="1 3">Belongs to the FTR family.</text>
</comment>
<dbReference type="STRING" id="592015.HMPREF1705_04254"/>
<evidence type="ECO:0000256" key="2">
    <source>
        <dbReference type="ARBA" id="ARBA00022679"/>
    </source>
</evidence>
<dbReference type="SUPFAM" id="SSF55112">
    <property type="entry name" value="Formylmethanofuran:tetrahydromethanopterin formyltransferase"/>
    <property type="match status" value="2"/>
</dbReference>
<dbReference type="Gene3D" id="3.30.70.520">
    <property type="match status" value="2"/>
</dbReference>
<gene>
    <name evidence="3" type="primary">ffsA</name>
    <name evidence="6" type="ORF">HMPREF1705_04254</name>
</gene>
<dbReference type="GO" id="GO:0046294">
    <property type="term" value="P:formaldehyde catabolic process"/>
    <property type="evidence" value="ECO:0007669"/>
    <property type="project" value="UniProtKB-UniRule"/>
</dbReference>
<feature type="domain" description="Formylmethanofuran: tetrahydromethanopterin formyltransferase Ftr N-terminal" evidence="4">
    <location>
        <begin position="1"/>
        <end position="143"/>
    </location>
</feature>
<dbReference type="InterPro" id="IPR002770">
    <property type="entry name" value="ForMFR_H4MPT_ForTrfase_C"/>
</dbReference>
<comment type="pathway">
    <text evidence="3">One-carbon metabolism; formaldehyde degradation; formate from formaldehyde (H(4)MPT route): step 4/5.</text>
</comment>
<name>A0A0T5X9Z3_9BACT</name>
<dbReference type="GO" id="GO:0030270">
    <property type="term" value="F:formylmethanofuran-tetrahydromethanopterin N-formyltransferase activity"/>
    <property type="evidence" value="ECO:0007669"/>
    <property type="project" value="UniProtKB-UniRule"/>
</dbReference>
<sequence>MIYNGVNVEDTYAEAFSMWGSRLVVTADTPEWAMTAAVSATGFATSVIGCGCEAGIEAELNSTQTPDGRPGTSILIFGVSKSALESQLISRIGQSIMTCPTTACYNGLDEGEQIDVGGKLRYFGDSYQSSKFLDKRRFWRIPVMDGEFLVEQKFCVKKGVGGGNLLILAKDVTSCLEAAQRAVKSMKKVPGIILPFPGGIVRSGSKVSSTYPFLNASTNVSFCPTLKRQVKTSLSEEVNAVYEIVIDGLDEKSVRDAMGYGLLAATSCNVISITAGNYGGNLGQYKFHLLEILKNM</sequence>
<evidence type="ECO:0000256" key="1">
    <source>
        <dbReference type="ARBA" id="ARBA00006770"/>
    </source>
</evidence>
<evidence type="ECO:0000256" key="3">
    <source>
        <dbReference type="HAMAP-Rule" id="MF_00579"/>
    </source>
</evidence>
<dbReference type="InterPro" id="IPR014053">
    <property type="entry name" value="ForMFR_H4MPT_ForTrfase"/>
</dbReference>
<dbReference type="eggNOG" id="COG2037">
    <property type="taxonomic scope" value="Bacteria"/>
</dbReference>
<keyword evidence="3" id="KW-0554">One-carbon metabolism</keyword>
<dbReference type="OrthoDB" id="8841169at2"/>
<comment type="caution">
    <text evidence="6">The sequence shown here is derived from an EMBL/GenBank/DDBJ whole genome shotgun (WGS) entry which is preliminary data.</text>
</comment>
<reference evidence="7" key="1">
    <citation type="submission" date="2012-09" db="EMBL/GenBank/DDBJ databases">
        <authorList>
            <person name="Weinstock G."/>
            <person name="Sodergren E."/>
            <person name="Clifton S."/>
            <person name="Fulton L."/>
            <person name="Fulton B."/>
            <person name="Courtney L."/>
            <person name="Fronick C."/>
            <person name="Harrison M."/>
            <person name="Strong C."/>
            <person name="Farmer C."/>
            <person name="Delehaunty K."/>
            <person name="Markovic C."/>
            <person name="Hall O."/>
            <person name="Minx P."/>
            <person name="Tomlinson C."/>
            <person name="Mitreva M."/>
            <person name="Nelson J."/>
            <person name="Hou S."/>
            <person name="Wollam A."/>
            <person name="Pepin K.H."/>
            <person name="Johnson M."/>
            <person name="Bhonagiri V."/>
            <person name="Nash W.E."/>
            <person name="Suruliraj S."/>
            <person name="Warren W."/>
            <person name="Chinwalla A."/>
            <person name="Mardis E.R."/>
            <person name="Wilson R.K."/>
        </authorList>
    </citation>
    <scope>NUCLEOTIDE SEQUENCE [LARGE SCALE GENOMIC DNA]</scope>
    <source>
        <strain evidence="7">OS1</strain>
    </source>
</reference>
<evidence type="ECO:0000313" key="7">
    <source>
        <dbReference type="Proteomes" id="UP000005273"/>
    </source>
</evidence>
<keyword evidence="3" id="KW-0963">Cytoplasm</keyword>
<comment type="subcellular location">
    <subcellularLocation>
        <location evidence="3">Cytoplasm</location>
    </subcellularLocation>
</comment>
<keyword evidence="3" id="KW-0012">Acyltransferase</keyword>
<dbReference type="NCBIfam" id="NF002554">
    <property type="entry name" value="PRK02114.1"/>
    <property type="match status" value="1"/>
</dbReference>
<keyword evidence="7" id="KW-1185">Reference proteome</keyword>
<evidence type="ECO:0000259" key="5">
    <source>
        <dbReference type="Pfam" id="PF02741"/>
    </source>
</evidence>
<dbReference type="InterPro" id="IPR023447">
    <property type="entry name" value="ForMFR_H4MPT_ForTrfase_fd-like"/>
</dbReference>
<comment type="function">
    <text evidence="3">Catalyzes the transfer of a formyl group from 5-formyl tetrahydromethanopterin (5-formyl-H(4)MPT) to methanofuran (MFR) to produce formylmethanofuran (formyl-MFR) and tetrahydromethanopterin (H(4)MPT).</text>
</comment>
<dbReference type="PIRSF" id="PIRSF006414">
    <property type="entry name" value="Ftr_formyl_trnsf"/>
    <property type="match status" value="1"/>
</dbReference>
<evidence type="ECO:0000259" key="4">
    <source>
        <dbReference type="Pfam" id="PF01913"/>
    </source>
</evidence>
<proteinExistence type="inferred from homology"/>
<dbReference type="NCBIfam" id="TIGR03119">
    <property type="entry name" value="one_C_fhcD"/>
    <property type="match status" value="1"/>
</dbReference>
<dbReference type="UniPathway" id="UPA00562">
    <property type="reaction ID" value="UER00704"/>
</dbReference>
<comment type="catalytic activity">
    <reaction evidence="3">
        <text>N-formylmethanofuran + 5,6,7,8-tetrahydromethanopterin + H(+) = N(5)-formyl-5,6,7,8-tetrahydromethanopterin + methanofuran</text>
        <dbReference type="Rhea" id="RHEA:18061"/>
        <dbReference type="ChEBI" id="CHEBI:15378"/>
        <dbReference type="ChEBI" id="CHEBI:57727"/>
        <dbReference type="ChEBI" id="CHEBI:58018"/>
        <dbReference type="ChEBI" id="CHEBI:58103"/>
        <dbReference type="ChEBI" id="CHEBI:58151"/>
        <dbReference type="EC" id="2.3.1.101"/>
    </reaction>
</comment>
<organism evidence="6 7">
    <name type="scientific">Acetomicrobium hydrogeniformans ATCC BAA-1850</name>
    <dbReference type="NCBI Taxonomy" id="592015"/>
    <lineage>
        <taxon>Bacteria</taxon>
        <taxon>Thermotogati</taxon>
        <taxon>Synergistota</taxon>
        <taxon>Synergistia</taxon>
        <taxon>Synergistales</taxon>
        <taxon>Acetomicrobiaceae</taxon>
        <taxon>Acetomicrobium</taxon>
    </lineage>
</organism>
<keyword evidence="2 3" id="KW-0808">Transferase</keyword>
<feature type="domain" description="Formylmethanofuran: tetrahydromethanopterin formyltransferase Ftr C-terminal" evidence="5">
    <location>
        <begin position="146"/>
        <end position="292"/>
    </location>
</feature>
<dbReference type="EMBL" id="ACJX03000001">
    <property type="protein sequence ID" value="KRT34996.1"/>
    <property type="molecule type" value="Genomic_DNA"/>
</dbReference>
<dbReference type="RefSeq" id="WP_009202352.1">
    <property type="nucleotide sequence ID" value="NZ_ACJX03000001.1"/>
</dbReference>
<dbReference type="Pfam" id="PF01913">
    <property type="entry name" value="FTR"/>
    <property type="match status" value="1"/>
</dbReference>
<evidence type="ECO:0000313" key="6">
    <source>
        <dbReference type="EMBL" id="KRT34996.1"/>
    </source>
</evidence>
<dbReference type="Pfam" id="PF02741">
    <property type="entry name" value="FTR_C"/>
    <property type="match status" value="1"/>
</dbReference>